<evidence type="ECO:0000313" key="1">
    <source>
        <dbReference type="EMBL" id="SNS51772.1"/>
    </source>
</evidence>
<keyword evidence="2" id="KW-1185">Reference proteome</keyword>
<organism evidence="1 2">
    <name type="scientific">Actinoplanes regularis</name>
    <dbReference type="NCBI Taxonomy" id="52697"/>
    <lineage>
        <taxon>Bacteria</taxon>
        <taxon>Bacillati</taxon>
        <taxon>Actinomycetota</taxon>
        <taxon>Actinomycetes</taxon>
        <taxon>Micromonosporales</taxon>
        <taxon>Micromonosporaceae</taxon>
        <taxon>Actinoplanes</taxon>
    </lineage>
</organism>
<protein>
    <submittedName>
        <fullName evidence="1">Uncharacterized protein</fullName>
    </submittedName>
</protein>
<sequence>MYLIQSTKSDEISRVPPFEGRSVEFVTCGAQGVNPKRLSTVLIHGATTGH</sequence>
<name>A0A239F6H4_9ACTN</name>
<dbReference type="EMBL" id="FZNR01000017">
    <property type="protein sequence ID" value="SNS51772.1"/>
    <property type="molecule type" value="Genomic_DNA"/>
</dbReference>
<dbReference type="Proteomes" id="UP000198415">
    <property type="component" value="Unassembled WGS sequence"/>
</dbReference>
<reference evidence="1 2" key="1">
    <citation type="submission" date="2017-06" db="EMBL/GenBank/DDBJ databases">
        <authorList>
            <person name="Kim H.J."/>
            <person name="Triplett B.A."/>
        </authorList>
    </citation>
    <scope>NUCLEOTIDE SEQUENCE [LARGE SCALE GENOMIC DNA]</scope>
    <source>
        <strain evidence="1 2">DSM 43151</strain>
    </source>
</reference>
<evidence type="ECO:0000313" key="2">
    <source>
        <dbReference type="Proteomes" id="UP000198415"/>
    </source>
</evidence>
<dbReference type="AlphaFoldDB" id="A0A239F6H4"/>
<proteinExistence type="predicted"/>
<gene>
    <name evidence="1" type="ORF">SAMN06264365_11780</name>
</gene>
<accession>A0A239F6H4</accession>